<evidence type="ECO:0000313" key="10">
    <source>
        <dbReference type="RefSeq" id="XP_072835067.1"/>
    </source>
</evidence>
<gene>
    <name evidence="8 9 10 11" type="primary">PSD4</name>
</gene>
<dbReference type="SMART" id="SM00233">
    <property type="entry name" value="PH"/>
    <property type="match status" value="1"/>
</dbReference>
<evidence type="ECO:0000313" key="8">
    <source>
        <dbReference type="RefSeq" id="XP_072835065.1"/>
    </source>
</evidence>
<dbReference type="InterPro" id="IPR011993">
    <property type="entry name" value="PH-like_dom_sf"/>
</dbReference>
<dbReference type="InterPro" id="IPR023394">
    <property type="entry name" value="Sec7_C_sf"/>
</dbReference>
<reference evidence="8 9" key="1">
    <citation type="submission" date="2025-05" db="UniProtKB">
        <authorList>
            <consortium name="RefSeq"/>
        </authorList>
    </citation>
    <scope>IDENTIFICATION</scope>
</reference>
<dbReference type="GeneID" id="110072244"/>
<feature type="region of interest" description="Disordered" evidence="4">
    <location>
        <begin position="1000"/>
        <end position="1030"/>
    </location>
</feature>
<dbReference type="InterPro" id="IPR000904">
    <property type="entry name" value="Sec7_dom"/>
</dbReference>
<feature type="compositionally biased region" description="Polar residues" evidence="4">
    <location>
        <begin position="1006"/>
        <end position="1017"/>
    </location>
</feature>
<dbReference type="Gene3D" id="2.30.29.30">
    <property type="entry name" value="Pleckstrin-homology domain (PH domain)/Phosphotyrosine-binding domain (PTB)"/>
    <property type="match status" value="1"/>
</dbReference>
<feature type="region of interest" description="Disordered" evidence="4">
    <location>
        <begin position="744"/>
        <end position="766"/>
    </location>
</feature>
<feature type="region of interest" description="Disordered" evidence="4">
    <location>
        <begin position="188"/>
        <end position="310"/>
    </location>
</feature>
<dbReference type="Pfam" id="PF15410">
    <property type="entry name" value="PH_9"/>
    <property type="match status" value="1"/>
</dbReference>
<evidence type="ECO:0000256" key="3">
    <source>
        <dbReference type="ARBA" id="ARBA00023136"/>
    </source>
</evidence>
<feature type="compositionally biased region" description="Pro residues" evidence="4">
    <location>
        <begin position="405"/>
        <end position="416"/>
    </location>
</feature>
<feature type="domain" description="SEC7" evidence="6">
    <location>
        <begin position="522"/>
        <end position="729"/>
    </location>
</feature>
<sequence>MVIATMEHFGPCRDADLRHLLATDRRGELGWDPGCAGSGGEQDPLAPPGTVPGATSTPSSFSTLEDFLQNHSESPLSPKETILELPQNHGRTVNTEFPPPPPPPPPPAKSDRLAASSSEKFWLGDVLVPSPENQNHLEQNRNDATQALFWASIRQAQQCVLDLQGEIDRKKEPPKEVLSRTLEEAPATAVLQDWAAPSEPFQLGMDSEEEEEASSGRQEEEEEEMSSLEEEEVEGLFYSNPLFQESPSSTRAIGFEGLDLFGHPEGPATVHGEERLSSSDLGSDEAGPLCQTRGSGSPPSPERSSAAERYVDEAPCPLSSYVSHGRSLSPLVIMEGDPEEPGPLVLGREAQGGFPDQQAQSPIISVPESLVPGATRSLHPPGLGLLFLPSRTSVTSALLLQDPPESQPPSKPPLPPAKASGAPASCLALPAPTDAEQSLEHQALGPWAPSHSHRHVPPCARAGPPRGTSSLQKEAAAHELLSSTITLDGAGRKLGSSAEGVARVAFPAMPDAMEEPLDDKEEEEKEKEEEAPSPQCPSIPDEDHLSRDPVRPGEALQAKNPGDPEGTPLFANGTAGDQAAALRLATRLYHLDGFKRSQVAAFLQKNNEFSQKVAEAYFSFFEFSQQTLDQALRSFLKVFVLTGETQERERILWHFSQRYHRCNPQAFQSPDAVHTLTCALMLLNTDLHGQNIGRIMSCQAFLVNLEGLNDGQNFPKELLKALYYSIRQEKLEWAVDEGEAEVGAKQLQRPSASGGSFSSQKKSNPFMSLAHDPGAQTYRQGLLARKVHAEADGKKTPWGKRGWKIFHTVLKGMVLYFFKEESRSEGMGTEEPLGVHHALAEPASKYTKRPHVFWLQTADWRVFLFQAPSAEEMSSWISRINLVAAMFSSPPFPAAVGSQRKFFRPILPTAPCKNSLEEQHEAHESCLDKASEDLLDLQRNLPDKRGARGRDLEEYRLKKEYLLYEKRRYETYVRLLEVKLSSSAAEEDLDQWEARLGKSEAEGSCPSLQKSHSSPSLNAEGPAAATVKVKRNISERRTVRRIIPRRNKHLL</sequence>
<dbReference type="PROSITE" id="PS50190">
    <property type="entry name" value="SEC7"/>
    <property type="match status" value="1"/>
</dbReference>
<dbReference type="RefSeq" id="XP_072835066.1">
    <property type="nucleotide sequence ID" value="XM_072978965.1"/>
</dbReference>
<feature type="domain" description="PH" evidence="5">
    <location>
        <begin position="776"/>
        <end position="885"/>
    </location>
</feature>
<dbReference type="InterPro" id="IPR041681">
    <property type="entry name" value="PH_9"/>
</dbReference>
<evidence type="ECO:0000259" key="5">
    <source>
        <dbReference type="PROSITE" id="PS50003"/>
    </source>
</evidence>
<dbReference type="RefSeq" id="XP_072835067.1">
    <property type="nucleotide sequence ID" value="XM_072978966.1"/>
</dbReference>
<evidence type="ECO:0000256" key="2">
    <source>
        <dbReference type="ARBA" id="ARBA00022475"/>
    </source>
</evidence>
<evidence type="ECO:0000259" key="6">
    <source>
        <dbReference type="PROSITE" id="PS50190"/>
    </source>
</evidence>
<evidence type="ECO:0000313" key="9">
    <source>
        <dbReference type="RefSeq" id="XP_072835066.1"/>
    </source>
</evidence>
<organism evidence="7 10">
    <name type="scientific">Pogona vitticeps</name>
    <name type="common">central bearded dragon</name>
    <dbReference type="NCBI Taxonomy" id="103695"/>
    <lineage>
        <taxon>Eukaryota</taxon>
        <taxon>Metazoa</taxon>
        <taxon>Chordata</taxon>
        <taxon>Craniata</taxon>
        <taxon>Vertebrata</taxon>
        <taxon>Euteleostomi</taxon>
        <taxon>Lepidosauria</taxon>
        <taxon>Squamata</taxon>
        <taxon>Bifurcata</taxon>
        <taxon>Unidentata</taxon>
        <taxon>Episquamata</taxon>
        <taxon>Toxicofera</taxon>
        <taxon>Iguania</taxon>
        <taxon>Acrodonta</taxon>
        <taxon>Agamidae</taxon>
        <taxon>Amphibolurinae</taxon>
        <taxon>Pogona</taxon>
    </lineage>
</organism>
<dbReference type="InterPro" id="IPR001849">
    <property type="entry name" value="PH_domain"/>
</dbReference>
<evidence type="ECO:0000313" key="7">
    <source>
        <dbReference type="Proteomes" id="UP001652642"/>
    </source>
</evidence>
<feature type="compositionally biased region" description="Polar residues" evidence="4">
    <location>
        <begin position="241"/>
        <end position="251"/>
    </location>
</feature>
<dbReference type="PANTHER" id="PTHR10663">
    <property type="entry name" value="GUANYL-NUCLEOTIDE EXCHANGE FACTOR"/>
    <property type="match status" value="1"/>
</dbReference>
<dbReference type="Gene3D" id="1.10.1000.11">
    <property type="entry name" value="Arf Nucleotide-binding Site Opener,domain 2"/>
    <property type="match status" value="1"/>
</dbReference>
<name>A0ABM5EPH6_9SAUR</name>
<feature type="compositionally biased region" description="Low complexity" evidence="4">
    <location>
        <begin position="293"/>
        <end position="304"/>
    </location>
</feature>
<dbReference type="InterPro" id="IPR001605">
    <property type="entry name" value="PH_dom-spectrin-type"/>
</dbReference>
<feature type="compositionally biased region" description="Pro residues" evidence="4">
    <location>
        <begin position="97"/>
        <end position="108"/>
    </location>
</feature>
<dbReference type="SMART" id="SM00222">
    <property type="entry name" value="Sec7"/>
    <property type="match status" value="1"/>
</dbReference>
<proteinExistence type="predicted"/>
<feature type="region of interest" description="Disordered" evidence="4">
    <location>
        <begin position="32"/>
        <end position="77"/>
    </location>
</feature>
<feature type="region of interest" description="Disordered" evidence="4">
    <location>
        <begin position="90"/>
        <end position="116"/>
    </location>
</feature>
<accession>A0ABM5EPH6</accession>
<feature type="region of interest" description="Disordered" evidence="4">
    <location>
        <begin position="505"/>
        <end position="573"/>
    </location>
</feature>
<protein>
    <submittedName>
        <fullName evidence="8 9">PH and SEC7 domain-containing protein 4 isoform X1</fullName>
    </submittedName>
</protein>
<keyword evidence="3" id="KW-0472">Membrane</keyword>
<feature type="compositionally biased region" description="Polar residues" evidence="4">
    <location>
        <begin position="53"/>
        <end position="75"/>
    </location>
</feature>
<feature type="compositionally biased region" description="Acidic residues" evidence="4">
    <location>
        <begin position="512"/>
        <end position="531"/>
    </location>
</feature>
<dbReference type="PANTHER" id="PTHR10663:SF338">
    <property type="entry name" value="PH AND SEC7 DOMAIN-CONTAINING PROTEIN 4"/>
    <property type="match status" value="1"/>
</dbReference>
<feature type="region of interest" description="Disordered" evidence="4">
    <location>
        <begin position="397"/>
        <end position="477"/>
    </location>
</feature>
<feature type="region of interest" description="Disordered" evidence="4">
    <location>
        <begin position="332"/>
        <end position="359"/>
    </location>
</feature>
<keyword evidence="7" id="KW-1185">Reference proteome</keyword>
<dbReference type="Proteomes" id="UP001652642">
    <property type="component" value="Chromosome 8"/>
</dbReference>
<dbReference type="PROSITE" id="PS50003">
    <property type="entry name" value="PH_DOMAIN"/>
    <property type="match status" value="1"/>
</dbReference>
<dbReference type="CDD" id="cd13295">
    <property type="entry name" value="PH_EFA6"/>
    <property type="match status" value="1"/>
</dbReference>
<feature type="compositionally biased region" description="Acidic residues" evidence="4">
    <location>
        <begin position="206"/>
        <end position="234"/>
    </location>
</feature>
<evidence type="ECO:0000313" key="11">
    <source>
        <dbReference type="RefSeq" id="XP_072835068.1"/>
    </source>
</evidence>
<dbReference type="SUPFAM" id="SSF50729">
    <property type="entry name" value="PH domain-like"/>
    <property type="match status" value="1"/>
</dbReference>
<dbReference type="InterPro" id="IPR035999">
    <property type="entry name" value="Sec7_dom_sf"/>
</dbReference>
<dbReference type="RefSeq" id="XP_072835065.1">
    <property type="nucleotide sequence ID" value="XM_072978964.1"/>
</dbReference>
<dbReference type="RefSeq" id="XP_072835068.1">
    <property type="nucleotide sequence ID" value="XM_072978967.1"/>
</dbReference>
<feature type="compositionally biased region" description="Polar residues" evidence="4">
    <location>
        <begin position="748"/>
        <end position="766"/>
    </location>
</feature>
<evidence type="ECO:0000256" key="1">
    <source>
        <dbReference type="ARBA" id="ARBA00004632"/>
    </source>
</evidence>
<evidence type="ECO:0000256" key="4">
    <source>
        <dbReference type="SAM" id="MobiDB-lite"/>
    </source>
</evidence>
<comment type="subcellular location">
    <subcellularLocation>
        <location evidence="1">Cell projection</location>
        <location evidence="1">Ruffle membrane</location>
    </subcellularLocation>
</comment>
<dbReference type="PRINTS" id="PR00683">
    <property type="entry name" value="SPECTRINPH"/>
</dbReference>
<dbReference type="CDD" id="cd00171">
    <property type="entry name" value="Sec7"/>
    <property type="match status" value="1"/>
</dbReference>
<dbReference type="SUPFAM" id="SSF48425">
    <property type="entry name" value="Sec7 domain"/>
    <property type="match status" value="1"/>
</dbReference>
<dbReference type="Pfam" id="PF01369">
    <property type="entry name" value="Sec7"/>
    <property type="match status" value="1"/>
</dbReference>
<keyword evidence="2" id="KW-1003">Cell membrane</keyword>
<feature type="compositionally biased region" description="Basic and acidic residues" evidence="4">
    <location>
        <begin position="541"/>
        <end position="551"/>
    </location>
</feature>